<sequence>MSQMERGCPIDYNIITDLFLQRNMIKEATAFLLDVLKPNLPEHSYLQTKVLEINLVTFPNETDAILAKGMLNHYDRLRMAQLVYTCELYW</sequence>
<dbReference type="EMBL" id="JAINDJ010000004">
    <property type="protein sequence ID" value="KAG9450427.1"/>
    <property type="molecule type" value="Genomic_DNA"/>
</dbReference>
<feature type="repeat" description="CHCR" evidence="1">
    <location>
        <begin position="3"/>
        <end position="90"/>
    </location>
</feature>
<dbReference type="GO" id="GO:0032051">
    <property type="term" value="F:clathrin light chain binding"/>
    <property type="evidence" value="ECO:0007669"/>
    <property type="project" value="TreeGrafter"/>
</dbReference>
<name>A0AAV7ENN4_ARIFI</name>
<proteinExistence type="predicted"/>
<dbReference type="PANTHER" id="PTHR10292:SF1">
    <property type="entry name" value="CLATHRIN HEAVY CHAIN"/>
    <property type="match status" value="1"/>
</dbReference>
<dbReference type="PANTHER" id="PTHR10292">
    <property type="entry name" value="CLATHRIN HEAVY CHAIN RELATED"/>
    <property type="match status" value="1"/>
</dbReference>
<comment type="caution">
    <text evidence="2">The sequence shown here is derived from an EMBL/GenBank/DDBJ whole genome shotgun (WGS) entry which is preliminary data.</text>
</comment>
<protein>
    <recommendedName>
        <fullName evidence="4">Eukaryotic translation initiation factor 3 subunit E</fullName>
    </recommendedName>
</protein>
<organism evidence="2 3">
    <name type="scientific">Aristolochia fimbriata</name>
    <name type="common">White veined hardy Dutchman's pipe vine</name>
    <dbReference type="NCBI Taxonomy" id="158543"/>
    <lineage>
        <taxon>Eukaryota</taxon>
        <taxon>Viridiplantae</taxon>
        <taxon>Streptophyta</taxon>
        <taxon>Embryophyta</taxon>
        <taxon>Tracheophyta</taxon>
        <taxon>Spermatophyta</taxon>
        <taxon>Magnoliopsida</taxon>
        <taxon>Magnoliidae</taxon>
        <taxon>Piperales</taxon>
        <taxon>Aristolochiaceae</taxon>
        <taxon>Aristolochia</taxon>
    </lineage>
</organism>
<evidence type="ECO:0000256" key="1">
    <source>
        <dbReference type="PROSITE-ProRule" id="PRU01006"/>
    </source>
</evidence>
<dbReference type="GO" id="GO:0006898">
    <property type="term" value="P:receptor-mediated endocytosis"/>
    <property type="evidence" value="ECO:0007669"/>
    <property type="project" value="TreeGrafter"/>
</dbReference>
<dbReference type="GO" id="GO:0009506">
    <property type="term" value="C:plasmodesma"/>
    <property type="evidence" value="ECO:0007669"/>
    <property type="project" value="TreeGrafter"/>
</dbReference>
<evidence type="ECO:0000313" key="2">
    <source>
        <dbReference type="EMBL" id="KAG9450427.1"/>
    </source>
</evidence>
<dbReference type="SUPFAM" id="SSF48371">
    <property type="entry name" value="ARM repeat"/>
    <property type="match status" value="1"/>
</dbReference>
<keyword evidence="3" id="KW-1185">Reference proteome</keyword>
<gene>
    <name evidence="2" type="ORF">H6P81_010392</name>
</gene>
<dbReference type="AlphaFoldDB" id="A0AAV7ENN4"/>
<dbReference type="GO" id="GO:0005886">
    <property type="term" value="C:plasma membrane"/>
    <property type="evidence" value="ECO:0007669"/>
    <property type="project" value="TreeGrafter"/>
</dbReference>
<dbReference type="GO" id="GO:0009507">
    <property type="term" value="C:chloroplast"/>
    <property type="evidence" value="ECO:0007669"/>
    <property type="project" value="TreeGrafter"/>
</dbReference>
<dbReference type="Pfam" id="PF00637">
    <property type="entry name" value="Clathrin"/>
    <property type="match status" value="1"/>
</dbReference>
<dbReference type="InterPro" id="IPR000547">
    <property type="entry name" value="Clathrin_H-chain/VPS_repeat"/>
</dbReference>
<dbReference type="PROSITE" id="PS50236">
    <property type="entry name" value="CHCR"/>
    <property type="match status" value="1"/>
</dbReference>
<dbReference type="InterPro" id="IPR016024">
    <property type="entry name" value="ARM-type_fold"/>
</dbReference>
<accession>A0AAV7ENN4</accession>
<evidence type="ECO:0000313" key="3">
    <source>
        <dbReference type="Proteomes" id="UP000825729"/>
    </source>
</evidence>
<dbReference type="GO" id="GO:0006886">
    <property type="term" value="P:intracellular protein transport"/>
    <property type="evidence" value="ECO:0007669"/>
    <property type="project" value="UniProtKB-UniRule"/>
</dbReference>
<dbReference type="GO" id="GO:0071439">
    <property type="term" value="C:clathrin complex"/>
    <property type="evidence" value="ECO:0007669"/>
    <property type="project" value="TreeGrafter"/>
</dbReference>
<reference evidence="2 3" key="1">
    <citation type="submission" date="2021-07" db="EMBL/GenBank/DDBJ databases">
        <title>The Aristolochia fimbriata genome: insights into angiosperm evolution, floral development and chemical biosynthesis.</title>
        <authorList>
            <person name="Jiao Y."/>
        </authorList>
    </citation>
    <scope>NUCLEOTIDE SEQUENCE [LARGE SCALE GENOMIC DNA]</scope>
    <source>
        <strain evidence="2">IBCAS-2021</strain>
        <tissue evidence="2">Leaf</tissue>
    </source>
</reference>
<dbReference type="InterPro" id="IPR055358">
    <property type="entry name" value="CHCR"/>
</dbReference>
<evidence type="ECO:0008006" key="4">
    <source>
        <dbReference type="Google" id="ProtNLM"/>
    </source>
</evidence>
<dbReference type="GO" id="GO:0005794">
    <property type="term" value="C:Golgi apparatus"/>
    <property type="evidence" value="ECO:0007669"/>
    <property type="project" value="TreeGrafter"/>
</dbReference>
<dbReference type="Proteomes" id="UP000825729">
    <property type="component" value="Unassembled WGS sequence"/>
</dbReference>